<name>A0A6J5LH58_9CAUD</name>
<evidence type="ECO:0000313" key="1">
    <source>
        <dbReference type="EMBL" id="CAB4132603.1"/>
    </source>
</evidence>
<proteinExistence type="predicted"/>
<organism evidence="1">
    <name type="scientific">uncultured Caudovirales phage</name>
    <dbReference type="NCBI Taxonomy" id="2100421"/>
    <lineage>
        <taxon>Viruses</taxon>
        <taxon>Duplodnaviria</taxon>
        <taxon>Heunggongvirae</taxon>
        <taxon>Uroviricota</taxon>
        <taxon>Caudoviricetes</taxon>
        <taxon>Peduoviridae</taxon>
        <taxon>Maltschvirus</taxon>
        <taxon>Maltschvirus maltsch</taxon>
    </lineage>
</organism>
<reference evidence="1" key="1">
    <citation type="submission" date="2020-04" db="EMBL/GenBank/DDBJ databases">
        <authorList>
            <person name="Chiriac C."/>
            <person name="Salcher M."/>
            <person name="Ghai R."/>
            <person name="Kavagutti S V."/>
        </authorList>
    </citation>
    <scope>NUCLEOTIDE SEQUENCE</scope>
</reference>
<protein>
    <submittedName>
        <fullName evidence="1">Uncharacterized protein</fullName>
    </submittedName>
</protein>
<dbReference type="EMBL" id="LR796267">
    <property type="protein sequence ID" value="CAB4132603.1"/>
    <property type="molecule type" value="Genomic_DNA"/>
</dbReference>
<accession>A0A6J5LH58</accession>
<gene>
    <name evidence="1" type="ORF">UFOVP248_56</name>
</gene>
<sequence length="228" mass="26495">MFELKILKKHTGEYAEVDQPNPLRWRIMHRSKDVLTSQSCLIKCKDFFNDVVAWKKAKKAFVIYSFKNNIKFNKGGVYLHLTEIDNRDLFLKNLNIVDIRLEQDLGVSLTLWNDTPTSIVVLIPQKVFNSTYYISLLSMLIRLCNYNTEYTTWDSIFDEEAPINTIEEAFNDGAKTFTQKNGFKLLPKYRKLWYNSTNGWNSASGKELIGSIIHNNGVCDWVKSMEAK</sequence>